<reference evidence="7 8" key="1">
    <citation type="submission" date="2018-03" db="EMBL/GenBank/DDBJ databases">
        <title>Genomic Encyclopedia of Archaeal and Bacterial Type Strains, Phase II (KMG-II): from individual species to whole genera.</title>
        <authorList>
            <person name="Goeker M."/>
        </authorList>
    </citation>
    <scope>NUCLEOTIDE SEQUENCE [LARGE SCALE GENOMIC DNA]</scope>
    <source>
        <strain evidence="7 8">DSM 29328</strain>
    </source>
</reference>
<evidence type="ECO:0000256" key="2">
    <source>
        <dbReference type="ARBA" id="ARBA00022630"/>
    </source>
</evidence>
<evidence type="ECO:0000313" key="8">
    <source>
        <dbReference type="Proteomes" id="UP000239480"/>
    </source>
</evidence>
<comment type="cofactor">
    <cofactor evidence="1">
        <name>FAD</name>
        <dbReference type="ChEBI" id="CHEBI:57692"/>
    </cofactor>
</comment>
<protein>
    <recommendedName>
        <fullName evidence="9">Aminoacetone oxidase family FAD-binding enzyme</fullName>
    </recommendedName>
</protein>
<dbReference type="Proteomes" id="UP000239480">
    <property type="component" value="Unassembled WGS sequence"/>
</dbReference>
<keyword evidence="8" id="KW-1185">Reference proteome</keyword>
<dbReference type="PANTHER" id="PTHR42887:SF2">
    <property type="entry name" value="OS12G0638800 PROTEIN"/>
    <property type="match status" value="1"/>
</dbReference>
<dbReference type="Gene3D" id="2.40.30.10">
    <property type="entry name" value="Translation factors"/>
    <property type="match status" value="1"/>
</dbReference>
<evidence type="ECO:0000259" key="5">
    <source>
        <dbReference type="Pfam" id="PF03486"/>
    </source>
</evidence>
<dbReference type="InterPro" id="IPR055178">
    <property type="entry name" value="RsdA/BaiN/AoA(So)-like_dom"/>
</dbReference>
<organism evidence="7 8">
    <name type="scientific">Aliiruegeria haliotis</name>
    <dbReference type="NCBI Taxonomy" id="1280846"/>
    <lineage>
        <taxon>Bacteria</taxon>
        <taxon>Pseudomonadati</taxon>
        <taxon>Pseudomonadota</taxon>
        <taxon>Alphaproteobacteria</taxon>
        <taxon>Rhodobacterales</taxon>
        <taxon>Roseobacteraceae</taxon>
        <taxon>Aliiruegeria</taxon>
    </lineage>
</organism>
<dbReference type="SUPFAM" id="SSF160996">
    <property type="entry name" value="HI0933 insert domain-like"/>
    <property type="match status" value="1"/>
</dbReference>
<dbReference type="Gene3D" id="3.50.50.60">
    <property type="entry name" value="FAD/NAD(P)-binding domain"/>
    <property type="match status" value="1"/>
</dbReference>
<name>A0A2T0RXX3_9RHOB</name>
<dbReference type="PRINTS" id="PR00368">
    <property type="entry name" value="FADPNR"/>
</dbReference>
<dbReference type="OrthoDB" id="9773233at2"/>
<evidence type="ECO:0000313" key="7">
    <source>
        <dbReference type="EMBL" id="PRY26000.1"/>
    </source>
</evidence>
<evidence type="ECO:0000256" key="4">
    <source>
        <dbReference type="SAM" id="SignalP"/>
    </source>
</evidence>
<dbReference type="NCBIfam" id="TIGR00275">
    <property type="entry name" value="aminoacetone oxidase family FAD-binding enzyme"/>
    <property type="match status" value="1"/>
</dbReference>
<gene>
    <name evidence="7" type="ORF">CLV78_10193</name>
</gene>
<evidence type="ECO:0000256" key="1">
    <source>
        <dbReference type="ARBA" id="ARBA00001974"/>
    </source>
</evidence>
<sequence>MQVNTLILGAGAAGLMCAAHAGPGALVVDHAKTPGEKIRISGGGRCNFTNMHTGSENFLGANPHFCKSALSRYTQWDFLDLVGKHGIPWHEKTLGQLFCDRSSKDIVAMMVAEAEAAGARIWLRTGIADVRHDGTGFVVALDRDGSRTDVRARRLVVATGGKSIPKMGATGFAYRIAAQFGLPVTETRAGLVPLTFSGTTLDKLKPLAGLSAEAVVHADGASFREGLLFTHRGLSGPSILQISSYWREGQSIRLEFIPPAKALDSLKAQRSRQGRKALSTVLSDHLPARLAGLLATESGLSGNLADQSDTALGHLAGLLGGWELTPSGSEGYRTAEVTLGGISTDALSSRSMEATAVPGLYFIGECVDVTGWLGGFNFQWAWSSGWAAGHHIASTATG</sequence>
<dbReference type="SUPFAM" id="SSF51905">
    <property type="entry name" value="FAD/NAD(P)-binding domain"/>
    <property type="match status" value="1"/>
</dbReference>
<dbReference type="Pfam" id="PF03486">
    <property type="entry name" value="HI0933_like"/>
    <property type="match status" value="1"/>
</dbReference>
<dbReference type="InterPro" id="IPR036188">
    <property type="entry name" value="FAD/NAD-bd_sf"/>
</dbReference>
<feature type="domain" description="RsdA/BaiN/AoA(So)-like insert" evidence="6">
    <location>
        <begin position="188"/>
        <end position="337"/>
    </location>
</feature>
<dbReference type="InterPro" id="IPR057661">
    <property type="entry name" value="RsdA/BaiN/AoA(So)_Rossmann"/>
</dbReference>
<dbReference type="EMBL" id="PVTD01000001">
    <property type="protein sequence ID" value="PRY26000.1"/>
    <property type="molecule type" value="Genomic_DNA"/>
</dbReference>
<evidence type="ECO:0000256" key="3">
    <source>
        <dbReference type="ARBA" id="ARBA00022827"/>
    </source>
</evidence>
<evidence type="ECO:0000259" key="6">
    <source>
        <dbReference type="Pfam" id="PF22780"/>
    </source>
</evidence>
<feature type="chain" id="PRO_5015772348" description="Aminoacetone oxidase family FAD-binding enzyme" evidence="4">
    <location>
        <begin position="22"/>
        <end position="398"/>
    </location>
</feature>
<feature type="domain" description="RsdA/BaiN/AoA(So)-like Rossmann fold-like" evidence="5">
    <location>
        <begin position="5"/>
        <end position="390"/>
    </location>
</feature>
<accession>A0A2T0RXX3</accession>
<dbReference type="InterPro" id="IPR023166">
    <property type="entry name" value="BaiN-like_dom_sf"/>
</dbReference>
<keyword evidence="3" id="KW-0274">FAD</keyword>
<keyword evidence="2" id="KW-0285">Flavoprotein</keyword>
<dbReference type="AlphaFoldDB" id="A0A2T0RXX3"/>
<dbReference type="InterPro" id="IPR004792">
    <property type="entry name" value="BaiN-like"/>
</dbReference>
<dbReference type="Pfam" id="PF22780">
    <property type="entry name" value="HI0933_like_1st"/>
    <property type="match status" value="1"/>
</dbReference>
<dbReference type="PANTHER" id="PTHR42887">
    <property type="entry name" value="OS12G0638800 PROTEIN"/>
    <property type="match status" value="1"/>
</dbReference>
<dbReference type="PRINTS" id="PR00411">
    <property type="entry name" value="PNDRDTASEI"/>
</dbReference>
<evidence type="ECO:0008006" key="9">
    <source>
        <dbReference type="Google" id="ProtNLM"/>
    </source>
</evidence>
<keyword evidence="4" id="KW-0732">Signal</keyword>
<dbReference type="Gene3D" id="1.10.8.260">
    <property type="entry name" value="HI0933 insert domain-like"/>
    <property type="match status" value="1"/>
</dbReference>
<comment type="caution">
    <text evidence="7">The sequence shown here is derived from an EMBL/GenBank/DDBJ whole genome shotgun (WGS) entry which is preliminary data.</text>
</comment>
<dbReference type="RefSeq" id="WP_106202814.1">
    <property type="nucleotide sequence ID" value="NZ_PVTD01000001.1"/>
</dbReference>
<proteinExistence type="predicted"/>
<feature type="signal peptide" evidence="4">
    <location>
        <begin position="1"/>
        <end position="21"/>
    </location>
</feature>